<dbReference type="Proteomes" id="UP001226577">
    <property type="component" value="Unassembled WGS sequence"/>
</dbReference>
<keyword evidence="2" id="KW-1185">Reference proteome</keyword>
<gene>
    <name evidence="1" type="ORF">J2X98_002261</name>
</gene>
<evidence type="ECO:0000313" key="1">
    <source>
        <dbReference type="EMBL" id="MDP9888668.1"/>
    </source>
</evidence>
<protein>
    <submittedName>
        <fullName evidence="1">Uncharacterized protein</fullName>
    </submittedName>
</protein>
<reference evidence="1 2" key="1">
    <citation type="submission" date="2023-07" db="EMBL/GenBank/DDBJ databases">
        <title>Sorghum-associated microbial communities from plants grown in Nebraska, USA.</title>
        <authorList>
            <person name="Schachtman D."/>
        </authorList>
    </citation>
    <scope>NUCLEOTIDE SEQUENCE [LARGE SCALE GENOMIC DNA]</scope>
    <source>
        <strain evidence="1 2">CC222</strain>
    </source>
</reference>
<name>A0ABT9RVI3_9MICC</name>
<accession>A0ABT9RVI3</accession>
<comment type="caution">
    <text evidence="1">The sequence shown here is derived from an EMBL/GenBank/DDBJ whole genome shotgun (WGS) entry which is preliminary data.</text>
</comment>
<dbReference type="EMBL" id="JAUSRE010000010">
    <property type="protein sequence ID" value="MDP9888668.1"/>
    <property type="molecule type" value="Genomic_DNA"/>
</dbReference>
<organism evidence="1 2">
    <name type="scientific">Pseudarthrobacter enclensis</name>
    <dbReference type="NCBI Taxonomy" id="993070"/>
    <lineage>
        <taxon>Bacteria</taxon>
        <taxon>Bacillati</taxon>
        <taxon>Actinomycetota</taxon>
        <taxon>Actinomycetes</taxon>
        <taxon>Micrococcales</taxon>
        <taxon>Micrococcaceae</taxon>
        <taxon>Pseudarthrobacter</taxon>
    </lineage>
</organism>
<dbReference type="RefSeq" id="WP_307307957.1">
    <property type="nucleotide sequence ID" value="NZ_JAUSRE010000010.1"/>
</dbReference>
<evidence type="ECO:0000313" key="2">
    <source>
        <dbReference type="Proteomes" id="UP001226577"/>
    </source>
</evidence>
<proteinExistence type="predicted"/>
<sequence length="49" mass="5717">MRVLETFRMLLNNEIFEMESRTSDSPAKVCSKDVTRTYWAAAYIEVVTL</sequence>